<keyword evidence="11" id="KW-0325">Glycoprotein</keyword>
<dbReference type="GO" id="GO:0000014">
    <property type="term" value="F:single-stranded DNA endodeoxyribonuclease activity"/>
    <property type="evidence" value="ECO:0007669"/>
    <property type="project" value="UniProtKB-ARBA"/>
</dbReference>
<protein>
    <recommendedName>
        <fullName evidence="4">Aspergillus nuclease S1</fullName>
        <ecNumber evidence="4">3.1.30.1</ecNumber>
    </recommendedName>
</protein>
<dbReference type="PANTHER" id="PTHR33146">
    <property type="entry name" value="ENDONUCLEASE 4"/>
    <property type="match status" value="1"/>
</dbReference>
<accession>A0A7J6GVU4</accession>
<dbReference type="FunFam" id="1.10.575.10:FF:000002">
    <property type="entry name" value="Endonuclease 2"/>
    <property type="match status" value="1"/>
</dbReference>
<feature type="region of interest" description="Disordered" evidence="12">
    <location>
        <begin position="1191"/>
        <end position="1227"/>
    </location>
</feature>
<dbReference type="PANTHER" id="PTHR33146:SF26">
    <property type="entry name" value="ENDONUCLEASE 4"/>
    <property type="match status" value="1"/>
</dbReference>
<evidence type="ECO:0000256" key="5">
    <source>
        <dbReference type="ARBA" id="ARBA00022722"/>
    </source>
</evidence>
<comment type="similarity">
    <text evidence="2">Belongs to the nuclease type I family.</text>
</comment>
<evidence type="ECO:0000256" key="3">
    <source>
        <dbReference type="ARBA" id="ARBA00011245"/>
    </source>
</evidence>
<keyword evidence="6" id="KW-0479">Metal-binding</keyword>
<dbReference type="Pfam" id="PF02265">
    <property type="entry name" value="S1-P1_nuclease"/>
    <property type="match status" value="3"/>
</dbReference>
<feature type="chain" id="PRO_5029596662" description="Aspergillus nuclease S1" evidence="13">
    <location>
        <begin position="24"/>
        <end position="1429"/>
    </location>
</feature>
<dbReference type="GO" id="GO:0004521">
    <property type="term" value="F:RNA endonuclease activity"/>
    <property type="evidence" value="ECO:0007669"/>
    <property type="project" value="UniProtKB-ARBA"/>
</dbReference>
<name>A0A7J6GVU4_CANSA</name>
<evidence type="ECO:0000256" key="7">
    <source>
        <dbReference type="ARBA" id="ARBA00022729"/>
    </source>
</evidence>
<comment type="catalytic activity">
    <reaction evidence="1">
        <text>Endonucleolytic cleavage to 5'-phosphomononucleotide and 5'-phosphooligonucleotide end-products.</text>
        <dbReference type="EC" id="3.1.30.1"/>
    </reaction>
</comment>
<evidence type="ECO:0000256" key="1">
    <source>
        <dbReference type="ARBA" id="ARBA00000245"/>
    </source>
</evidence>
<organism evidence="15 16">
    <name type="scientific">Cannabis sativa</name>
    <name type="common">Hemp</name>
    <name type="synonym">Marijuana</name>
    <dbReference type="NCBI Taxonomy" id="3483"/>
    <lineage>
        <taxon>Eukaryota</taxon>
        <taxon>Viridiplantae</taxon>
        <taxon>Streptophyta</taxon>
        <taxon>Embryophyta</taxon>
        <taxon>Tracheophyta</taxon>
        <taxon>Spermatophyta</taxon>
        <taxon>Magnoliopsida</taxon>
        <taxon>eudicotyledons</taxon>
        <taxon>Gunneridae</taxon>
        <taxon>Pentapetalae</taxon>
        <taxon>rosids</taxon>
        <taxon>fabids</taxon>
        <taxon>Rosales</taxon>
        <taxon>Cannabaceae</taxon>
        <taxon>Cannabis</taxon>
    </lineage>
</organism>
<dbReference type="SUPFAM" id="SSF48537">
    <property type="entry name" value="Phospholipase C/P1 nuclease"/>
    <property type="match status" value="3"/>
</dbReference>
<dbReference type="InterPro" id="IPR003154">
    <property type="entry name" value="S1/P1nuclease"/>
</dbReference>
<dbReference type="InterPro" id="IPR040911">
    <property type="entry name" value="Exostosin_GT47"/>
</dbReference>
<feature type="domain" description="Exostosin GT47" evidence="14">
    <location>
        <begin position="376"/>
        <end position="674"/>
    </location>
</feature>
<keyword evidence="7 13" id="KW-0732">Signal</keyword>
<evidence type="ECO:0000256" key="2">
    <source>
        <dbReference type="ARBA" id="ARBA00009547"/>
    </source>
</evidence>
<dbReference type="GO" id="GO:0046872">
    <property type="term" value="F:metal ion binding"/>
    <property type="evidence" value="ECO:0007669"/>
    <property type="project" value="UniProtKB-KW"/>
</dbReference>
<sequence>MYGSDSGLLRKLVFLLFIPGILGWGPEGHYATCKIAEGYLSEEAAVAVKELLPESAKGDLASVCSWPDDIRKQYRWSAALHFADTPDYVCNFNDHRDCHDPSGSKGRCVTGAIFNYTKQLSGYHNPTLESKYNLTEALMFLSHFFGDVHQPLHMGYLGDYGGNLIAVQWYENKTNLHRVWDDKIIESALKSFYNSNLSSMIQSLHQKIETGWFNDASSWGVCPNNETVCPIRYASESTVCACKYAYTNVTPGITLGDEYFLSRLPVVEKKLAQGGVRLAASLNRIFSPEAQLYDRPPKSGTGTADITFDLFPDVSTSNITVTDELARKSSSDHTFGKMEEGLARARAAIRKASRTRTYTSYKEESFVPRGSVYLNPYAFHQSYIEMEKRFRVWSYKEGDQPLFHTGPMNLIYSSEGIVINELEGGPKSPFLAQNPDEALAFFIPISVVFVVEYVYKPYKDYSRIRLQNIFEEYINTISHKYPYWNRSKGADHFMVGCHDWAPDVSKGYRADLFKNFIRVLCNANSSEGFEPIRDVCLPQTSLLKGVAGLPDPGFIRPPNNRSILAFFAGGVDHGFVRKELYKQWKGKHDEEIQVYNYLTNTENYNELMGKSKYCLCPSGYEVASPRVVESIYSGCVPVLISPGYVLPFSDVLDWSKFSVNVPFENLSEIKTILKGIPKDEYLAMQRRVMQVQPHFVYNRPAKPFDFMHMVMHSVWLRRLNVRKISSPELIWAQLNIFPGLFGDMHGSGLWCRELVFLLLIPGILGWGKEGHYATCKIAEGYLTEEALAAVKQLLPDSAEGDFPSVCAWADQVRFHYRWSSALHYIDTPDYRCNYEYCTVSLDELSCLDLSVVALVEISLRLGDCHDSVGRKDRCVTGAIYNYTMQLLDYQDSSVKSNYNLTEALMFLSHFIGDVHQPLHVGFTGDLGGNTIIVRWYRRKTNLHHVWDTMMIDSALKTFYNSDLTSMIQAIQRNITVCCSPFPMIVEIYYVWIVQNVLMLMTVGQSECKLMLECVSFLFKYNFDLLVLNLYRMAGPMMRLLGQFVQIITLCVQSRMPLKVLVQHASLLTEMLHQEALWEMSTFFLGFLLWRRGWLKVGSAWLVPLTEYSLHMKKLLKQEDRRTSSISGQVDHQIRSGFPFVRFSGGLKGVVPFVLVFVLAFASITVPSAHGWSKEGHVMTCQIAQVRVPGSSSGLGLGPGSEFESGSKFRSGSRIRVQDPGPRSESRVRVLGSSSGSRVWVWVPTSGPGFEVWGPRFGVRVWVPGPSPNSGLGPGFEFRIRALLDSEADEAVRNLLPDYVNGDLSALCVWPDQIRHWYRYRWSSPLHFIDTPDQACSFDYSRDCHDQHGSENMCVAGAIQNFTSQLSHYREGTSDRRYNMTEALLFLSHFMGDIHQVWDREIVLTALKDYYENDMDLLLQDIKGNYTDGV</sequence>
<comment type="subunit">
    <text evidence="3">Monomer.</text>
</comment>
<reference evidence="15 16" key="1">
    <citation type="journal article" date="2020" name="bioRxiv">
        <title>Sequence and annotation of 42 cannabis genomes reveals extensive copy number variation in cannabinoid synthesis and pathogen resistance genes.</title>
        <authorList>
            <person name="Mckernan K.J."/>
            <person name="Helbert Y."/>
            <person name="Kane L.T."/>
            <person name="Ebling H."/>
            <person name="Zhang L."/>
            <person name="Liu B."/>
            <person name="Eaton Z."/>
            <person name="Mclaughlin S."/>
            <person name="Kingan S."/>
            <person name="Baybayan P."/>
            <person name="Concepcion G."/>
            <person name="Jordan M."/>
            <person name="Riva A."/>
            <person name="Barbazuk W."/>
            <person name="Harkins T."/>
        </authorList>
    </citation>
    <scope>NUCLEOTIDE SEQUENCE [LARGE SCALE GENOMIC DNA]</scope>
    <source>
        <strain evidence="16">cv. Jamaican Lion 4</strain>
        <tissue evidence="15">Leaf</tissue>
    </source>
</reference>
<keyword evidence="10" id="KW-1015">Disulfide bond</keyword>
<evidence type="ECO:0000313" key="15">
    <source>
        <dbReference type="EMBL" id="KAF4386898.1"/>
    </source>
</evidence>
<dbReference type="Gene3D" id="1.10.575.10">
    <property type="entry name" value="P1 Nuclease"/>
    <property type="match status" value="3"/>
</dbReference>
<evidence type="ECO:0000256" key="6">
    <source>
        <dbReference type="ARBA" id="ARBA00022723"/>
    </source>
</evidence>
<evidence type="ECO:0000256" key="4">
    <source>
        <dbReference type="ARBA" id="ARBA00012562"/>
    </source>
</evidence>
<gene>
    <name evidence="15" type="ORF">F8388_006853</name>
</gene>
<dbReference type="EMBL" id="JAATIP010000041">
    <property type="protein sequence ID" value="KAF4386898.1"/>
    <property type="molecule type" value="Genomic_DNA"/>
</dbReference>
<dbReference type="GO" id="GO:0003676">
    <property type="term" value="F:nucleic acid binding"/>
    <property type="evidence" value="ECO:0007669"/>
    <property type="project" value="InterPro"/>
</dbReference>
<evidence type="ECO:0000256" key="10">
    <source>
        <dbReference type="ARBA" id="ARBA00023157"/>
    </source>
</evidence>
<dbReference type="Pfam" id="PF03016">
    <property type="entry name" value="Exostosin_GT47"/>
    <property type="match status" value="1"/>
</dbReference>
<keyword evidence="9" id="KW-0378">Hydrolase</keyword>
<dbReference type="GO" id="GO:0006308">
    <property type="term" value="P:DNA catabolic process"/>
    <property type="evidence" value="ECO:0007669"/>
    <property type="project" value="InterPro"/>
</dbReference>
<dbReference type="InterPro" id="IPR008947">
    <property type="entry name" value="PLipase_C/P1_nuclease_dom_sf"/>
</dbReference>
<evidence type="ECO:0000256" key="8">
    <source>
        <dbReference type="ARBA" id="ARBA00022759"/>
    </source>
</evidence>
<evidence type="ECO:0000313" key="16">
    <source>
        <dbReference type="Proteomes" id="UP000525078"/>
    </source>
</evidence>
<evidence type="ECO:0000256" key="11">
    <source>
        <dbReference type="ARBA" id="ARBA00023180"/>
    </source>
</evidence>
<evidence type="ECO:0000256" key="9">
    <source>
        <dbReference type="ARBA" id="ARBA00022801"/>
    </source>
</evidence>
<evidence type="ECO:0000259" key="14">
    <source>
        <dbReference type="Pfam" id="PF03016"/>
    </source>
</evidence>
<proteinExistence type="inferred from homology"/>
<feature type="signal peptide" evidence="13">
    <location>
        <begin position="1"/>
        <end position="23"/>
    </location>
</feature>
<evidence type="ECO:0000256" key="12">
    <source>
        <dbReference type="SAM" id="MobiDB-lite"/>
    </source>
</evidence>
<keyword evidence="8" id="KW-0255">Endonuclease</keyword>
<dbReference type="Proteomes" id="UP000525078">
    <property type="component" value="Unassembled WGS sequence"/>
</dbReference>
<dbReference type="CDD" id="cd11010">
    <property type="entry name" value="S1-P1_nuclease"/>
    <property type="match status" value="3"/>
</dbReference>
<evidence type="ECO:0000256" key="13">
    <source>
        <dbReference type="SAM" id="SignalP"/>
    </source>
</evidence>
<comment type="caution">
    <text evidence="15">The sequence shown here is derived from an EMBL/GenBank/DDBJ whole genome shotgun (WGS) entry which is preliminary data.</text>
</comment>
<keyword evidence="5" id="KW-0540">Nuclease</keyword>
<dbReference type="EC" id="3.1.30.1" evidence="4"/>